<evidence type="ECO:0000256" key="1">
    <source>
        <dbReference type="ARBA" id="ARBA00023125"/>
    </source>
</evidence>
<dbReference type="RefSeq" id="WP_161840236.1">
    <property type="nucleotide sequence ID" value="NZ_CP048000.1"/>
</dbReference>
<dbReference type="Gene3D" id="1.10.10.60">
    <property type="entry name" value="Homeodomain-like"/>
    <property type="match status" value="1"/>
</dbReference>
<dbReference type="GO" id="GO:0006355">
    <property type="term" value="P:regulation of DNA-templated transcription"/>
    <property type="evidence" value="ECO:0007669"/>
    <property type="project" value="UniProtKB-ARBA"/>
</dbReference>
<dbReference type="SUPFAM" id="SSF48498">
    <property type="entry name" value="Tetracyclin repressor-like, C-terminal domain"/>
    <property type="match status" value="1"/>
</dbReference>
<evidence type="ECO:0000313" key="5">
    <source>
        <dbReference type="EMBL" id="QHQ63415.1"/>
    </source>
</evidence>
<keyword evidence="6" id="KW-1185">Reference proteome</keyword>
<dbReference type="Proteomes" id="UP000464314">
    <property type="component" value="Chromosome"/>
</dbReference>
<proteinExistence type="predicted"/>
<evidence type="ECO:0000256" key="3">
    <source>
        <dbReference type="SAM" id="Phobius"/>
    </source>
</evidence>
<dbReference type="PROSITE" id="PS01081">
    <property type="entry name" value="HTH_TETR_1"/>
    <property type="match status" value="1"/>
</dbReference>
<dbReference type="SUPFAM" id="SSF46689">
    <property type="entry name" value="Homeodomain-like"/>
    <property type="match status" value="1"/>
</dbReference>
<keyword evidence="3" id="KW-1133">Transmembrane helix</keyword>
<dbReference type="InterPro" id="IPR001647">
    <property type="entry name" value="HTH_TetR"/>
</dbReference>
<evidence type="ECO:0000313" key="6">
    <source>
        <dbReference type="Proteomes" id="UP000464314"/>
    </source>
</evidence>
<dbReference type="PANTHER" id="PTHR30328">
    <property type="entry name" value="TRANSCRIPTIONAL REPRESSOR"/>
    <property type="match status" value="1"/>
</dbReference>
<dbReference type="AlphaFoldDB" id="A0A6P1TVG3"/>
<dbReference type="Pfam" id="PF00440">
    <property type="entry name" value="TetR_N"/>
    <property type="match status" value="1"/>
</dbReference>
<dbReference type="EMBL" id="CP048000">
    <property type="protein sequence ID" value="QHQ63415.1"/>
    <property type="molecule type" value="Genomic_DNA"/>
</dbReference>
<dbReference type="GO" id="GO:0003677">
    <property type="term" value="F:DNA binding"/>
    <property type="evidence" value="ECO:0007669"/>
    <property type="project" value="UniProtKB-UniRule"/>
</dbReference>
<accession>A0A6P1TVG3</accession>
<feature type="domain" description="HTH tetR-type" evidence="4">
    <location>
        <begin position="8"/>
        <end position="68"/>
    </location>
</feature>
<dbReference type="Gene3D" id="1.10.357.10">
    <property type="entry name" value="Tetracycline Repressor, domain 2"/>
    <property type="match status" value="1"/>
</dbReference>
<reference evidence="5 6" key="1">
    <citation type="submission" date="2020-01" db="EMBL/GenBank/DDBJ databases">
        <title>Genome analysis of Anaerocolumna sp. CBA3638.</title>
        <authorList>
            <person name="Kim J."/>
            <person name="Roh S.W."/>
        </authorList>
    </citation>
    <scope>NUCLEOTIDE SEQUENCE [LARGE SCALE GENOMIC DNA]</scope>
    <source>
        <strain evidence="5 6">CBA3638</strain>
    </source>
</reference>
<evidence type="ECO:0000259" key="4">
    <source>
        <dbReference type="PROSITE" id="PS50977"/>
    </source>
</evidence>
<keyword evidence="3" id="KW-0472">Membrane</keyword>
<organism evidence="5 6">
    <name type="scientific">Anaerocolumna sedimenticola</name>
    <dbReference type="NCBI Taxonomy" id="2696063"/>
    <lineage>
        <taxon>Bacteria</taxon>
        <taxon>Bacillati</taxon>
        <taxon>Bacillota</taxon>
        <taxon>Clostridia</taxon>
        <taxon>Lachnospirales</taxon>
        <taxon>Lachnospiraceae</taxon>
        <taxon>Anaerocolumna</taxon>
    </lineage>
</organism>
<dbReference type="InterPro" id="IPR009057">
    <property type="entry name" value="Homeodomain-like_sf"/>
</dbReference>
<protein>
    <submittedName>
        <fullName evidence="5">TetR family transcriptional regulator</fullName>
    </submittedName>
</protein>
<feature type="transmembrane region" description="Helical" evidence="3">
    <location>
        <begin position="160"/>
        <end position="179"/>
    </location>
</feature>
<dbReference type="PANTHER" id="PTHR30328:SF54">
    <property type="entry name" value="HTH-TYPE TRANSCRIPTIONAL REPRESSOR SCO4008"/>
    <property type="match status" value="1"/>
</dbReference>
<dbReference type="PRINTS" id="PR00455">
    <property type="entry name" value="HTHTETR"/>
</dbReference>
<dbReference type="InterPro" id="IPR036271">
    <property type="entry name" value="Tet_transcr_reg_TetR-rel_C_sf"/>
</dbReference>
<dbReference type="PROSITE" id="PS50977">
    <property type="entry name" value="HTH_TETR_2"/>
    <property type="match status" value="1"/>
</dbReference>
<sequence length="210" mass="23893">MSRKENEIRYRETLITAAEHVFGRMGFDSASIDIITNEAGITRRTLYRYFKNKEELYFAVVHNIYDKLLSHISRGYQSEKTGFLKLCSASKQLAQLCKSNPQMLKIISWQGQVKKKALQDSFYQGELMKLNQQLFEETACVIADGVSDGSIKPGINPRKIAFSLVFIMTGYYCLMASTGDNFISYFSLLEEDFNDISMDLILGSLKNDPA</sequence>
<keyword evidence="1 2" id="KW-0238">DNA-binding</keyword>
<dbReference type="KEGG" id="anr:Ana3638_23735"/>
<evidence type="ECO:0000256" key="2">
    <source>
        <dbReference type="PROSITE-ProRule" id="PRU00335"/>
    </source>
</evidence>
<name>A0A6P1TVG3_9FIRM</name>
<dbReference type="InterPro" id="IPR050109">
    <property type="entry name" value="HTH-type_TetR-like_transc_reg"/>
</dbReference>
<keyword evidence="3" id="KW-0812">Transmembrane</keyword>
<feature type="DNA-binding region" description="H-T-H motif" evidence="2">
    <location>
        <begin position="31"/>
        <end position="50"/>
    </location>
</feature>
<dbReference type="InterPro" id="IPR023772">
    <property type="entry name" value="DNA-bd_HTH_TetR-type_CS"/>
</dbReference>
<gene>
    <name evidence="5" type="ORF">Ana3638_23735</name>
</gene>